<dbReference type="InterPro" id="IPR029021">
    <property type="entry name" value="Prot-tyrosine_phosphatase-like"/>
</dbReference>
<gene>
    <name evidence="2" type="ORF">GCM10008179_17680</name>
</gene>
<name>A0A9W6IZQ3_9HYPH</name>
<reference evidence="2" key="1">
    <citation type="journal article" date="2014" name="Int. J. Syst. Evol. Microbiol.">
        <title>Complete genome sequence of Corynebacterium casei LMG S-19264T (=DSM 44701T), isolated from a smear-ripened cheese.</title>
        <authorList>
            <consortium name="US DOE Joint Genome Institute (JGI-PGF)"/>
            <person name="Walter F."/>
            <person name="Albersmeier A."/>
            <person name="Kalinowski J."/>
            <person name="Ruckert C."/>
        </authorList>
    </citation>
    <scope>NUCLEOTIDE SEQUENCE</scope>
    <source>
        <strain evidence="2">VKM B-2347</strain>
    </source>
</reference>
<dbReference type="PROSITE" id="PS00383">
    <property type="entry name" value="TYR_PHOSPHATASE_1"/>
    <property type="match status" value="1"/>
</dbReference>
<dbReference type="Gene3D" id="3.90.190.10">
    <property type="entry name" value="Protein tyrosine phosphatase superfamily"/>
    <property type="match status" value="1"/>
</dbReference>
<dbReference type="SUPFAM" id="SSF52799">
    <property type="entry name" value="(Phosphotyrosine protein) phosphatases II"/>
    <property type="match status" value="1"/>
</dbReference>
<reference evidence="2" key="2">
    <citation type="submission" date="2023-01" db="EMBL/GenBank/DDBJ databases">
        <authorList>
            <person name="Sun Q."/>
            <person name="Evtushenko L."/>
        </authorList>
    </citation>
    <scope>NUCLEOTIDE SEQUENCE</scope>
    <source>
        <strain evidence="2">VKM B-2347</strain>
    </source>
</reference>
<dbReference type="Pfam" id="PF00102">
    <property type="entry name" value="Y_phosphatase"/>
    <property type="match status" value="1"/>
</dbReference>
<dbReference type="InterPro" id="IPR000242">
    <property type="entry name" value="PTP_cat"/>
</dbReference>
<proteinExistence type="predicted"/>
<organism evidence="2 3">
    <name type="scientific">Hansschlegelia plantiphila</name>
    <dbReference type="NCBI Taxonomy" id="374655"/>
    <lineage>
        <taxon>Bacteria</taxon>
        <taxon>Pseudomonadati</taxon>
        <taxon>Pseudomonadota</taxon>
        <taxon>Alphaproteobacteria</taxon>
        <taxon>Hyphomicrobiales</taxon>
        <taxon>Methylopilaceae</taxon>
        <taxon>Hansschlegelia</taxon>
    </lineage>
</organism>
<sequence length="169" mass="17548">MIVVCPISKLSETVASVGARRVLSLVSAGTTVERPAPVAPVDHLTLTFHDIAEPLEGHVHPSESHIADALAFAASTDGPIVVHCYAGISRSTAMAFAIACARDAARDERLIASALRKASRTATPNRLIVRLADEALGREGRMVAAIAEIGRGADAFEGEPFALSSAPTG</sequence>
<keyword evidence="3" id="KW-1185">Reference proteome</keyword>
<dbReference type="GO" id="GO:0004725">
    <property type="term" value="F:protein tyrosine phosphatase activity"/>
    <property type="evidence" value="ECO:0007669"/>
    <property type="project" value="InterPro"/>
</dbReference>
<accession>A0A9W6IZQ3</accession>
<dbReference type="AlphaFoldDB" id="A0A9W6IZQ3"/>
<dbReference type="InterPro" id="IPR016130">
    <property type="entry name" value="Tyr_Pase_AS"/>
</dbReference>
<dbReference type="Proteomes" id="UP001143372">
    <property type="component" value="Unassembled WGS sequence"/>
</dbReference>
<dbReference type="EMBL" id="BSFI01000007">
    <property type="protein sequence ID" value="GLK68130.1"/>
    <property type="molecule type" value="Genomic_DNA"/>
</dbReference>
<evidence type="ECO:0000313" key="3">
    <source>
        <dbReference type="Proteomes" id="UP001143372"/>
    </source>
</evidence>
<evidence type="ECO:0000313" key="2">
    <source>
        <dbReference type="EMBL" id="GLK68130.1"/>
    </source>
</evidence>
<comment type="caution">
    <text evidence="2">The sequence shown here is derived from an EMBL/GenBank/DDBJ whole genome shotgun (WGS) entry which is preliminary data.</text>
</comment>
<feature type="domain" description="Tyrosine-protein phosphatase" evidence="1">
    <location>
        <begin position="72"/>
        <end position="109"/>
    </location>
</feature>
<protein>
    <submittedName>
        <fullName evidence="2">Protein-tyrosine-phosphatase</fullName>
    </submittedName>
</protein>
<dbReference type="RefSeq" id="WP_271168355.1">
    <property type="nucleotide sequence ID" value="NZ_BSFI01000007.1"/>
</dbReference>
<evidence type="ECO:0000259" key="1">
    <source>
        <dbReference type="Pfam" id="PF00102"/>
    </source>
</evidence>